<dbReference type="EnsemblPlants" id="LPERR07G13300.1">
    <property type="protein sequence ID" value="LPERR07G13300.1"/>
    <property type="gene ID" value="LPERR07G13300"/>
</dbReference>
<evidence type="ECO:0000256" key="1">
    <source>
        <dbReference type="SAM" id="SignalP"/>
    </source>
</evidence>
<dbReference type="AlphaFoldDB" id="A0A0D9WZC0"/>
<feature type="signal peptide" evidence="1">
    <location>
        <begin position="1"/>
        <end position="30"/>
    </location>
</feature>
<dbReference type="STRING" id="77586.A0A0D9WZC0"/>
<dbReference type="SUPFAM" id="SSF53756">
    <property type="entry name" value="UDP-Glycosyltransferase/glycogen phosphorylase"/>
    <property type="match status" value="1"/>
</dbReference>
<dbReference type="PANTHER" id="PTHR48048">
    <property type="entry name" value="GLYCOSYLTRANSFERASE"/>
    <property type="match status" value="1"/>
</dbReference>
<reference evidence="2" key="3">
    <citation type="submission" date="2015-04" db="UniProtKB">
        <authorList>
            <consortium name="EnsemblPlants"/>
        </authorList>
    </citation>
    <scope>IDENTIFICATION</scope>
</reference>
<dbReference type="Gene3D" id="3.40.50.2000">
    <property type="entry name" value="Glycogen Phosphorylase B"/>
    <property type="match status" value="1"/>
</dbReference>
<keyword evidence="3" id="KW-1185">Reference proteome</keyword>
<protein>
    <submittedName>
        <fullName evidence="2">Uncharacterized protein</fullName>
    </submittedName>
</protein>
<keyword evidence="1" id="KW-0732">Signal</keyword>
<dbReference type="Gramene" id="LPERR07G13300.1">
    <property type="protein sequence ID" value="LPERR07G13300.1"/>
    <property type="gene ID" value="LPERR07G13300"/>
</dbReference>
<feature type="chain" id="PRO_5002349260" evidence="1">
    <location>
        <begin position="31"/>
        <end position="159"/>
    </location>
</feature>
<dbReference type="HOGENOM" id="CLU_001724_3_3_1"/>
<evidence type="ECO:0000313" key="2">
    <source>
        <dbReference type="EnsemblPlants" id="LPERR07G13300.1"/>
    </source>
</evidence>
<reference evidence="3" key="2">
    <citation type="submission" date="2013-12" db="EMBL/GenBank/DDBJ databases">
        <authorList>
            <person name="Yu Y."/>
            <person name="Lee S."/>
            <person name="de Baynast K."/>
            <person name="Wissotski M."/>
            <person name="Liu L."/>
            <person name="Talag J."/>
            <person name="Goicoechea J."/>
            <person name="Angelova A."/>
            <person name="Jetty R."/>
            <person name="Kudrna D."/>
            <person name="Golser W."/>
            <person name="Rivera L."/>
            <person name="Zhang J."/>
            <person name="Wing R."/>
        </authorList>
    </citation>
    <scope>NUCLEOTIDE SEQUENCE</scope>
</reference>
<dbReference type="Proteomes" id="UP000032180">
    <property type="component" value="Chromosome 7"/>
</dbReference>
<dbReference type="InterPro" id="IPR050481">
    <property type="entry name" value="UDP-glycosyltransf_plant"/>
</dbReference>
<dbReference type="eggNOG" id="KOG1192">
    <property type="taxonomic scope" value="Eukaryota"/>
</dbReference>
<name>A0A0D9WZC0_9ORYZ</name>
<dbReference type="PANTHER" id="PTHR48048:SF65">
    <property type="entry name" value="OS07G0510400 PROTEIN"/>
    <property type="match status" value="1"/>
</dbReference>
<reference evidence="2 3" key="1">
    <citation type="submission" date="2012-08" db="EMBL/GenBank/DDBJ databases">
        <title>Oryza genome evolution.</title>
        <authorList>
            <person name="Wing R.A."/>
        </authorList>
    </citation>
    <scope>NUCLEOTIDE SEQUENCE</scope>
</reference>
<organism evidence="2 3">
    <name type="scientific">Leersia perrieri</name>
    <dbReference type="NCBI Taxonomy" id="77586"/>
    <lineage>
        <taxon>Eukaryota</taxon>
        <taxon>Viridiplantae</taxon>
        <taxon>Streptophyta</taxon>
        <taxon>Embryophyta</taxon>
        <taxon>Tracheophyta</taxon>
        <taxon>Spermatophyta</taxon>
        <taxon>Magnoliopsida</taxon>
        <taxon>Liliopsida</taxon>
        <taxon>Poales</taxon>
        <taxon>Poaceae</taxon>
        <taxon>BOP clade</taxon>
        <taxon>Oryzoideae</taxon>
        <taxon>Oryzeae</taxon>
        <taxon>Oryzinae</taxon>
        <taxon>Leersia</taxon>
    </lineage>
</organism>
<sequence length="159" mass="16919">MIEFGKKLLRTSGGALSLTVLVMPAPTAQAASDIADLVRREEATTGDDIRFVWLPAVEIPTDHTGIDEFISRVVRSHVPHVKAAIAGPVAALVVDIFCTPALNASRELAVPTYMYFTSCAAMLALFLRLPALDEEVDGDLLEIPGLPLPLPASALPTTT</sequence>
<dbReference type="GO" id="GO:0035251">
    <property type="term" value="F:UDP-glucosyltransferase activity"/>
    <property type="evidence" value="ECO:0007669"/>
    <property type="project" value="InterPro"/>
</dbReference>
<evidence type="ECO:0000313" key="3">
    <source>
        <dbReference type="Proteomes" id="UP000032180"/>
    </source>
</evidence>
<proteinExistence type="predicted"/>
<accession>A0A0D9WZC0</accession>